<keyword evidence="2" id="KW-1185">Reference proteome</keyword>
<organism evidence="1 2">
    <name type="scientific">Platanthera zijinensis</name>
    <dbReference type="NCBI Taxonomy" id="2320716"/>
    <lineage>
        <taxon>Eukaryota</taxon>
        <taxon>Viridiplantae</taxon>
        <taxon>Streptophyta</taxon>
        <taxon>Embryophyta</taxon>
        <taxon>Tracheophyta</taxon>
        <taxon>Spermatophyta</taxon>
        <taxon>Magnoliopsida</taxon>
        <taxon>Liliopsida</taxon>
        <taxon>Asparagales</taxon>
        <taxon>Orchidaceae</taxon>
        <taxon>Orchidoideae</taxon>
        <taxon>Orchideae</taxon>
        <taxon>Orchidinae</taxon>
        <taxon>Platanthera</taxon>
    </lineage>
</organism>
<evidence type="ECO:0000313" key="1">
    <source>
        <dbReference type="EMBL" id="KAK8957457.1"/>
    </source>
</evidence>
<evidence type="ECO:0000313" key="2">
    <source>
        <dbReference type="Proteomes" id="UP001418222"/>
    </source>
</evidence>
<reference evidence="1 2" key="1">
    <citation type="journal article" date="2022" name="Nat. Plants">
        <title>Genomes of leafy and leafless Platanthera orchids illuminate the evolution of mycoheterotrophy.</title>
        <authorList>
            <person name="Li M.H."/>
            <person name="Liu K.W."/>
            <person name="Li Z."/>
            <person name="Lu H.C."/>
            <person name="Ye Q.L."/>
            <person name="Zhang D."/>
            <person name="Wang J.Y."/>
            <person name="Li Y.F."/>
            <person name="Zhong Z.M."/>
            <person name="Liu X."/>
            <person name="Yu X."/>
            <person name="Liu D.K."/>
            <person name="Tu X.D."/>
            <person name="Liu B."/>
            <person name="Hao Y."/>
            <person name="Liao X.Y."/>
            <person name="Jiang Y.T."/>
            <person name="Sun W.H."/>
            <person name="Chen J."/>
            <person name="Chen Y.Q."/>
            <person name="Ai Y."/>
            <person name="Zhai J.W."/>
            <person name="Wu S.S."/>
            <person name="Zhou Z."/>
            <person name="Hsiao Y.Y."/>
            <person name="Wu W.L."/>
            <person name="Chen Y.Y."/>
            <person name="Lin Y.F."/>
            <person name="Hsu J.L."/>
            <person name="Li C.Y."/>
            <person name="Wang Z.W."/>
            <person name="Zhao X."/>
            <person name="Zhong W.Y."/>
            <person name="Ma X.K."/>
            <person name="Ma L."/>
            <person name="Huang J."/>
            <person name="Chen G.Z."/>
            <person name="Huang M.Z."/>
            <person name="Huang L."/>
            <person name="Peng D.H."/>
            <person name="Luo Y.B."/>
            <person name="Zou S.Q."/>
            <person name="Chen S.P."/>
            <person name="Lan S."/>
            <person name="Tsai W.C."/>
            <person name="Van de Peer Y."/>
            <person name="Liu Z.J."/>
        </authorList>
    </citation>
    <scope>NUCLEOTIDE SEQUENCE [LARGE SCALE GENOMIC DNA]</scope>
    <source>
        <strain evidence="1">Lor287</strain>
    </source>
</reference>
<name>A0AAP0C398_9ASPA</name>
<gene>
    <name evidence="1" type="ORF">KSP39_PZI000084</name>
</gene>
<proteinExistence type="predicted"/>
<comment type="caution">
    <text evidence="1">The sequence shown here is derived from an EMBL/GenBank/DDBJ whole genome shotgun (WGS) entry which is preliminary data.</text>
</comment>
<dbReference type="AlphaFoldDB" id="A0AAP0C398"/>
<dbReference type="Proteomes" id="UP001418222">
    <property type="component" value="Unassembled WGS sequence"/>
</dbReference>
<accession>A0AAP0C398</accession>
<sequence length="149" mass="16820">MLHGSKDWNSYFLFGIATIWFLQGSYTMEVRSYNDENNDPPNSRAIPYDALNVGLGGIGKVKIVFGRSTHGCIISWDIRGGTQSSPMVYSVANSNQGVHLVDFSTRKARFIVLILDNFIIFSTELSLQVYCASYHKKRIRLYDIKNALS</sequence>
<dbReference type="EMBL" id="JBBWWQ010000001">
    <property type="protein sequence ID" value="KAK8957457.1"/>
    <property type="molecule type" value="Genomic_DNA"/>
</dbReference>
<protein>
    <submittedName>
        <fullName evidence="1">Uncharacterized protein</fullName>
    </submittedName>
</protein>